<comment type="similarity">
    <text evidence="2">Belongs to the methyl-accepting chemotaxis (MCP) protein family.</text>
</comment>
<feature type="domain" description="Methyl-accepting transducer" evidence="6">
    <location>
        <begin position="274"/>
        <end position="510"/>
    </location>
</feature>
<evidence type="ECO:0000256" key="1">
    <source>
        <dbReference type="ARBA" id="ARBA00023224"/>
    </source>
</evidence>
<evidence type="ECO:0000313" key="8">
    <source>
        <dbReference type="EMBL" id="MCA9758874.1"/>
    </source>
</evidence>
<dbReference type="InterPro" id="IPR003660">
    <property type="entry name" value="HAMP_dom"/>
</dbReference>
<dbReference type="GO" id="GO:0016020">
    <property type="term" value="C:membrane"/>
    <property type="evidence" value="ECO:0007669"/>
    <property type="project" value="InterPro"/>
</dbReference>
<dbReference type="GO" id="GO:0007165">
    <property type="term" value="P:signal transduction"/>
    <property type="evidence" value="ECO:0007669"/>
    <property type="project" value="UniProtKB-KW"/>
</dbReference>
<evidence type="ECO:0000259" key="6">
    <source>
        <dbReference type="PROSITE" id="PS50111"/>
    </source>
</evidence>
<evidence type="ECO:0000259" key="7">
    <source>
        <dbReference type="PROSITE" id="PS50885"/>
    </source>
</evidence>
<feature type="domain" description="HAMP" evidence="7">
    <location>
        <begin position="215"/>
        <end position="269"/>
    </location>
</feature>
<protein>
    <submittedName>
        <fullName evidence="8">Methyl-accepting chemotaxis protein</fullName>
    </submittedName>
</protein>
<keyword evidence="5" id="KW-0812">Transmembrane</keyword>
<dbReference type="AlphaFoldDB" id="A0A956NH48"/>
<dbReference type="Pfam" id="PF11845">
    <property type="entry name" value="Tll0287-like"/>
    <property type="match status" value="1"/>
</dbReference>
<dbReference type="EMBL" id="JAGQHS010000224">
    <property type="protein sequence ID" value="MCA9758874.1"/>
    <property type="molecule type" value="Genomic_DNA"/>
</dbReference>
<dbReference type="InterPro" id="IPR021796">
    <property type="entry name" value="Tll0287-like_dom"/>
</dbReference>
<dbReference type="Proteomes" id="UP000739538">
    <property type="component" value="Unassembled WGS sequence"/>
</dbReference>
<dbReference type="SMART" id="SM00304">
    <property type="entry name" value="HAMP"/>
    <property type="match status" value="1"/>
</dbReference>
<sequence>MMGRLRSTSLTVRILALTVITATAVLGANFYSFSRAIRSTAEESLIEKAAAFTMFADQGVAVALENGEDSFEALHQWQIAERAAKEEHLEFGVPAFHAEGSENEPEKGSFSAEMLADLEEQIESGGVGTLSRVDSEANAVHYMRAVRLGEACVDCHDGSTAGTSWKVGDVHGAYHVTLPLTPVDHAVTRYLSQGSVVAAVLLVIALAGFFLALRTVFSRPMATLIDRLGDIAEGEADLSKRLEVTADDEVGQLSLRFNKFVERMERMILELAGVSRDVASAATEIAASSEEMAAGLETQRQQVLEISSAMEEVAVSANEVAERSGLASQSATESRASAEQGGVVVSETIERMLAISESVGAGSDAVADLGRKGEAIGKIIEVINDIADQTNLLALNAAIEAARAGEHGRGFAVVADEVRSLADRTTKATQEIRGSIVEIQEGTAAAVKKMGESRVEIESGTSAAAQAENSLGQIVGSAQHVTEMVSAIAAAAQQQSVASVQVSRNAETVRAATEESSEGARQASMAAAQLSQRAEQLQALVDSFRVGDGREGAGAGRSRAGAQRRSNPGQRRGVA</sequence>
<dbReference type="CDD" id="cd11386">
    <property type="entry name" value="MCP_signal"/>
    <property type="match status" value="1"/>
</dbReference>
<dbReference type="PROSITE" id="PS50111">
    <property type="entry name" value="CHEMOTAXIS_TRANSDUC_2"/>
    <property type="match status" value="1"/>
</dbReference>
<reference evidence="8" key="1">
    <citation type="submission" date="2020-04" db="EMBL/GenBank/DDBJ databases">
        <authorList>
            <person name="Zhang T."/>
        </authorList>
    </citation>
    <scope>NUCLEOTIDE SEQUENCE</scope>
    <source>
        <strain evidence="8">HKST-UBA02</strain>
    </source>
</reference>
<dbReference type="PANTHER" id="PTHR32089:SF112">
    <property type="entry name" value="LYSOZYME-LIKE PROTEIN-RELATED"/>
    <property type="match status" value="1"/>
</dbReference>
<keyword evidence="1 3" id="KW-0807">Transducer</keyword>
<dbReference type="CDD" id="cd06225">
    <property type="entry name" value="HAMP"/>
    <property type="match status" value="1"/>
</dbReference>
<proteinExistence type="inferred from homology"/>
<dbReference type="Gene3D" id="1.10.287.950">
    <property type="entry name" value="Methyl-accepting chemotaxis protein"/>
    <property type="match status" value="1"/>
</dbReference>
<keyword evidence="5" id="KW-1133">Transmembrane helix</keyword>
<dbReference type="InterPro" id="IPR004090">
    <property type="entry name" value="Chemotax_Me-accpt_rcpt"/>
</dbReference>
<dbReference type="SMART" id="SM00283">
    <property type="entry name" value="MA"/>
    <property type="match status" value="1"/>
</dbReference>
<evidence type="ECO:0000256" key="4">
    <source>
        <dbReference type="SAM" id="MobiDB-lite"/>
    </source>
</evidence>
<accession>A0A956NH48</accession>
<dbReference type="SUPFAM" id="SSF58104">
    <property type="entry name" value="Methyl-accepting chemotaxis protein (MCP) signaling domain"/>
    <property type="match status" value="1"/>
</dbReference>
<organism evidence="8 9">
    <name type="scientific">Eiseniibacteriota bacterium</name>
    <dbReference type="NCBI Taxonomy" id="2212470"/>
    <lineage>
        <taxon>Bacteria</taxon>
        <taxon>Candidatus Eiseniibacteriota</taxon>
    </lineage>
</organism>
<reference evidence="8" key="2">
    <citation type="journal article" date="2021" name="Microbiome">
        <title>Successional dynamics and alternative stable states in a saline activated sludge microbial community over 9 years.</title>
        <authorList>
            <person name="Wang Y."/>
            <person name="Ye J."/>
            <person name="Ju F."/>
            <person name="Liu L."/>
            <person name="Boyd J.A."/>
            <person name="Deng Y."/>
            <person name="Parks D.H."/>
            <person name="Jiang X."/>
            <person name="Yin X."/>
            <person name="Woodcroft B.J."/>
            <person name="Tyson G.W."/>
            <person name="Hugenholtz P."/>
            <person name="Polz M.F."/>
            <person name="Zhang T."/>
        </authorList>
    </citation>
    <scope>NUCLEOTIDE SEQUENCE</scope>
    <source>
        <strain evidence="8">HKST-UBA02</strain>
    </source>
</reference>
<dbReference type="PRINTS" id="PR00260">
    <property type="entry name" value="CHEMTRNSDUCR"/>
</dbReference>
<dbReference type="GO" id="GO:0004888">
    <property type="term" value="F:transmembrane signaling receptor activity"/>
    <property type="evidence" value="ECO:0007669"/>
    <property type="project" value="InterPro"/>
</dbReference>
<dbReference type="InterPro" id="IPR004089">
    <property type="entry name" value="MCPsignal_dom"/>
</dbReference>
<dbReference type="PANTHER" id="PTHR32089">
    <property type="entry name" value="METHYL-ACCEPTING CHEMOTAXIS PROTEIN MCPB"/>
    <property type="match status" value="1"/>
</dbReference>
<dbReference type="GO" id="GO:0006935">
    <property type="term" value="P:chemotaxis"/>
    <property type="evidence" value="ECO:0007669"/>
    <property type="project" value="InterPro"/>
</dbReference>
<feature type="compositionally biased region" description="Low complexity" evidence="4">
    <location>
        <begin position="556"/>
        <end position="565"/>
    </location>
</feature>
<comment type="caution">
    <text evidence="8">The sequence shown here is derived from an EMBL/GenBank/DDBJ whole genome shotgun (WGS) entry which is preliminary data.</text>
</comment>
<dbReference type="Pfam" id="PF00015">
    <property type="entry name" value="MCPsignal"/>
    <property type="match status" value="1"/>
</dbReference>
<name>A0A956NH48_UNCEI</name>
<keyword evidence="5" id="KW-0472">Membrane</keyword>
<dbReference type="FunFam" id="1.10.287.950:FF:000001">
    <property type="entry name" value="Methyl-accepting chemotaxis sensory transducer"/>
    <property type="match status" value="1"/>
</dbReference>
<gene>
    <name evidence="8" type="ORF">KDA27_23975</name>
</gene>
<feature type="transmembrane region" description="Helical" evidence="5">
    <location>
        <begin position="196"/>
        <end position="217"/>
    </location>
</feature>
<evidence type="ECO:0000313" key="9">
    <source>
        <dbReference type="Proteomes" id="UP000739538"/>
    </source>
</evidence>
<dbReference type="Pfam" id="PF00672">
    <property type="entry name" value="HAMP"/>
    <property type="match status" value="1"/>
</dbReference>
<dbReference type="PROSITE" id="PS50885">
    <property type="entry name" value="HAMP"/>
    <property type="match status" value="1"/>
</dbReference>
<evidence type="ECO:0000256" key="3">
    <source>
        <dbReference type="PROSITE-ProRule" id="PRU00284"/>
    </source>
</evidence>
<evidence type="ECO:0000256" key="2">
    <source>
        <dbReference type="ARBA" id="ARBA00029447"/>
    </source>
</evidence>
<feature type="region of interest" description="Disordered" evidence="4">
    <location>
        <begin position="509"/>
        <end position="529"/>
    </location>
</feature>
<evidence type="ECO:0000256" key="5">
    <source>
        <dbReference type="SAM" id="Phobius"/>
    </source>
</evidence>
<feature type="region of interest" description="Disordered" evidence="4">
    <location>
        <begin position="545"/>
        <end position="575"/>
    </location>
</feature>